<sequence>MYIHPNGPSATNPQLLNSISIRTNADIIVIEGRTALVGLTHPVSLCIIFLPIYHFS</sequence>
<dbReference type="Proteomes" id="UP000033423">
    <property type="component" value="Unassembled WGS sequence"/>
</dbReference>
<name>A0A0F3H041_9BACT</name>
<organism evidence="1 2">
    <name type="scientific">Candidatus Magnetobacterium bavaricum</name>
    <dbReference type="NCBI Taxonomy" id="29290"/>
    <lineage>
        <taxon>Bacteria</taxon>
        <taxon>Pseudomonadati</taxon>
        <taxon>Nitrospirota</taxon>
        <taxon>Thermodesulfovibrionia</taxon>
        <taxon>Thermodesulfovibrionales</taxon>
        <taxon>Candidatus Magnetobacteriaceae</taxon>
        <taxon>Candidatus Magnetobacterium</taxon>
    </lineage>
</organism>
<accession>A0A0F3H041</accession>
<evidence type="ECO:0000313" key="1">
    <source>
        <dbReference type="EMBL" id="KJU87462.1"/>
    </source>
</evidence>
<keyword evidence="2" id="KW-1185">Reference proteome</keyword>
<comment type="caution">
    <text evidence="1">The sequence shown here is derived from an EMBL/GenBank/DDBJ whole genome shotgun (WGS) entry which is preliminary data.</text>
</comment>
<dbReference type="EMBL" id="LACI01000157">
    <property type="protein sequence ID" value="KJU87462.1"/>
    <property type="molecule type" value="Genomic_DNA"/>
</dbReference>
<gene>
    <name evidence="1" type="ORF">MBAV_000344</name>
</gene>
<protein>
    <submittedName>
        <fullName evidence="1">Uncharacterized protein</fullName>
    </submittedName>
</protein>
<reference evidence="1 2" key="1">
    <citation type="submission" date="2015-02" db="EMBL/GenBank/DDBJ databases">
        <title>Single-cell genomics of uncultivated deep-branching MTB reveals a conserved set of magnetosome genes.</title>
        <authorList>
            <person name="Kolinko S."/>
            <person name="Richter M."/>
            <person name="Glockner F.O."/>
            <person name="Brachmann A."/>
            <person name="Schuler D."/>
        </authorList>
    </citation>
    <scope>NUCLEOTIDE SEQUENCE [LARGE SCALE GENOMIC DNA]</scope>
    <source>
        <strain evidence="1">TM-1</strain>
    </source>
</reference>
<dbReference type="AlphaFoldDB" id="A0A0F3H041"/>
<proteinExistence type="predicted"/>
<evidence type="ECO:0000313" key="2">
    <source>
        <dbReference type="Proteomes" id="UP000033423"/>
    </source>
</evidence>